<keyword evidence="2" id="KW-1133">Transmembrane helix</keyword>
<keyword evidence="2" id="KW-0472">Membrane</keyword>
<dbReference type="RefSeq" id="WP_136965113.1">
    <property type="nucleotide sequence ID" value="NZ_JARZHI010000001.1"/>
</dbReference>
<evidence type="ECO:0000256" key="1">
    <source>
        <dbReference type="SAM" id="MobiDB-lite"/>
    </source>
</evidence>
<proteinExistence type="predicted"/>
<feature type="transmembrane region" description="Helical" evidence="2">
    <location>
        <begin position="6"/>
        <end position="26"/>
    </location>
</feature>
<keyword evidence="2" id="KW-0812">Transmembrane</keyword>
<reference evidence="3 4" key="1">
    <citation type="submission" date="2023-04" db="EMBL/GenBank/DDBJ databases">
        <title>The genome sequence of Polyangium sorediatum DSM14670.</title>
        <authorList>
            <person name="Zhang X."/>
        </authorList>
    </citation>
    <scope>NUCLEOTIDE SEQUENCE [LARGE SCALE GENOMIC DNA]</scope>
    <source>
        <strain evidence="3 4">DSM 14670</strain>
    </source>
</reference>
<feature type="compositionally biased region" description="Pro residues" evidence="1">
    <location>
        <begin position="416"/>
        <end position="431"/>
    </location>
</feature>
<feature type="compositionally biased region" description="Pro residues" evidence="1">
    <location>
        <begin position="453"/>
        <end position="466"/>
    </location>
</feature>
<feature type="transmembrane region" description="Helical" evidence="2">
    <location>
        <begin position="301"/>
        <end position="323"/>
    </location>
</feature>
<dbReference type="InterPro" id="IPR048134">
    <property type="entry name" value="MXAN_5187-like"/>
</dbReference>
<feature type="compositionally biased region" description="Low complexity" evidence="1">
    <location>
        <begin position="467"/>
        <end position="478"/>
    </location>
</feature>
<evidence type="ECO:0000256" key="2">
    <source>
        <dbReference type="SAM" id="Phobius"/>
    </source>
</evidence>
<evidence type="ECO:0000313" key="4">
    <source>
        <dbReference type="Proteomes" id="UP001160301"/>
    </source>
</evidence>
<evidence type="ECO:0000313" key="3">
    <source>
        <dbReference type="EMBL" id="MDI1427919.1"/>
    </source>
</evidence>
<organism evidence="3 4">
    <name type="scientific">Polyangium sorediatum</name>
    <dbReference type="NCBI Taxonomy" id="889274"/>
    <lineage>
        <taxon>Bacteria</taxon>
        <taxon>Pseudomonadati</taxon>
        <taxon>Myxococcota</taxon>
        <taxon>Polyangia</taxon>
        <taxon>Polyangiales</taxon>
        <taxon>Polyangiaceae</taxon>
        <taxon>Polyangium</taxon>
    </lineage>
</organism>
<keyword evidence="4" id="KW-1185">Reference proteome</keyword>
<name>A0ABT6NHY9_9BACT</name>
<dbReference type="EMBL" id="JARZHI010000001">
    <property type="protein sequence ID" value="MDI1427919.1"/>
    <property type="molecule type" value="Genomic_DNA"/>
</dbReference>
<dbReference type="NCBIfam" id="NF041621">
    <property type="entry name" value="MXAN_5187_C_dom"/>
    <property type="match status" value="1"/>
</dbReference>
<gene>
    <name evidence="3" type="ORF">QHF89_00355</name>
</gene>
<accession>A0ABT6NHY9</accession>
<protein>
    <submittedName>
        <fullName evidence="3">MXAN_5187 family protein</fullName>
    </submittedName>
</protein>
<sequence>MILSRFWYLALAILLGVSAFTLMLAAQMYNRSGLRAMSDSLAADSSAVGWYLKDDARNRSSALIPIALAPELRGQLAKATPEAKPSREIRDEAKKSLKKLDGDVPAELKFDALWAVDGSGRVIASVGIEHAEDWELGGYPVVADALHGWIRDDAWVWKGRIYRVVARPVEAEVNGEPVGAVIGVKIVDDKFAQGVSKRTGSAVGFYADGARVASWAPEGFDKANLDQITQDLKQLEDNKDYQEKGRSEPRVIASHLGVVYARMPGEAWDLGAGYAVGRLAVAVDSPLDFLNKADDTDKKNVPTIFVIAAILALAGVGVFFSVLEHTQPLATFGKEAIRLAKGEVDVLAPSKFRGAYKKIASDVNDGIDKIAAKGGAPRRAADLEQVLGPIPAAPTMSAFAVPGPGETSSTAIPVPNSSPSPAKPLPKALPKPKPRPGSTTQDPVESIPEPEPEAAPAPAAAPPPLPKAAAAEPAAPAAEGDEVDELTEWQKVYEEFVAMKQQCGEQTAGMTFEKFKSTLQRNKDALVQRHGVTRVKFTVYAKEGKAALKASPVNK</sequence>
<dbReference type="Proteomes" id="UP001160301">
    <property type="component" value="Unassembled WGS sequence"/>
</dbReference>
<comment type="caution">
    <text evidence="3">The sequence shown here is derived from an EMBL/GenBank/DDBJ whole genome shotgun (WGS) entry which is preliminary data.</text>
</comment>
<feature type="region of interest" description="Disordered" evidence="1">
    <location>
        <begin position="397"/>
        <end position="486"/>
    </location>
</feature>
<dbReference type="NCBIfam" id="NF041620">
    <property type="entry name" value="MXAN_5187_fam"/>
    <property type="match status" value="1"/>
</dbReference>